<evidence type="ECO:0000256" key="2">
    <source>
        <dbReference type="ARBA" id="ARBA00023054"/>
    </source>
</evidence>
<dbReference type="ExpressionAtlas" id="A0A2K2CHA6">
    <property type="expression patterns" value="baseline and differential"/>
</dbReference>
<keyword evidence="7" id="KW-1185">Reference proteome</keyword>
<reference evidence="6" key="3">
    <citation type="submission" date="2018-08" db="UniProtKB">
        <authorList>
            <consortium name="EnsemblPlants"/>
        </authorList>
    </citation>
    <scope>IDENTIFICATION</scope>
    <source>
        <strain evidence="6">cv. Bd21</strain>
    </source>
</reference>
<dbReference type="OrthoDB" id="1917992at2759"/>
<dbReference type="EMBL" id="CM000884">
    <property type="protein sequence ID" value="PNT61416.1"/>
    <property type="molecule type" value="Genomic_DNA"/>
</dbReference>
<dbReference type="Gramene" id="PNT61416">
    <property type="protein sequence ID" value="PNT61416"/>
    <property type="gene ID" value="BRADI_5g15000v3"/>
</dbReference>
<sequence length="837" mass="94133">MPPPRRRGCRAGGGASRSQERAILDAVRQRELFAPAYVSPVHVGLRRWSACGNWPRQWGGGNERFVQALRKKMTEMEGALKSCTEQLLLGREENEHLIIEGANKISSEQKKAQDLQQKLEGANKRFAKVVTENYNLRNTVNSKDKIIRELIESKTHSDQRLTEATAKLEFMQKQCGSLQYEVRMVQKELEIRNKEREYDLKSIDAAQKQQQENVQKIATLEAECQRLRTMVQKRLPGPAALAKMKDEVERRGATSVQNGMRRTRTSTTLQPPLRAANQRHSVSEGYIVKLQEMDDENRHLRQLLARKESEIQSVQLLYADEACKLSVVQRQLKDLWSDHDMEENNHFEQFTSPSVPKPENIRTGKRLTSRSQSRRIAGSDMQLLVDLAEIEKLEMVSRPSSAPHQCDTDASDTHSQMILSEILGRDQIPPQDGFSYKYPEWIQDILKLIIHKHRANKISVDVILDEVICALRSEISAKESDVASLAYNQAEKDSMVATLIEKVSCMIERSTENNVISFGVFLHEKTEVTSQLEHLVHVCSDVLDGKVNLQKLIDEVCLTLEWAMDQCFSCVCGLDNVDSYTNKSDQNESARTLSMHGKQAMQSAKSEMVSRMQQNVQKELIGTIEGQIPGDTLENRSQIQLATCKLDEQELARQEQADNLQEKQSVYYELEIADADGSMENLLEEDGKQVTTNSAISAAAEKLAECQETMTNLTKQLQALQTPASADASGKGKSGTVPLSVPKVLAEHDAKSQDFRSPRSEEEGACKKEQGSHAATKMNLVHEQGADTGHKSSSNGLTRAVLPPVIPKSPRTSFCADMKKKKRRASLLSRLVFRKKA</sequence>
<feature type="region of interest" description="Disordered" evidence="4">
    <location>
        <begin position="748"/>
        <end position="814"/>
    </location>
</feature>
<name>A0A2K2CHA6_BRADI</name>
<organism evidence="5">
    <name type="scientific">Brachypodium distachyon</name>
    <name type="common">Purple false brome</name>
    <name type="synonym">Trachynia distachya</name>
    <dbReference type="NCBI Taxonomy" id="15368"/>
    <lineage>
        <taxon>Eukaryota</taxon>
        <taxon>Viridiplantae</taxon>
        <taxon>Streptophyta</taxon>
        <taxon>Embryophyta</taxon>
        <taxon>Tracheophyta</taxon>
        <taxon>Spermatophyta</taxon>
        <taxon>Magnoliopsida</taxon>
        <taxon>Liliopsida</taxon>
        <taxon>Poales</taxon>
        <taxon>Poaceae</taxon>
        <taxon>BOP clade</taxon>
        <taxon>Pooideae</taxon>
        <taxon>Stipodae</taxon>
        <taxon>Brachypodieae</taxon>
        <taxon>Brachypodium</taxon>
    </lineage>
</organism>
<accession>A0A2K2CHA6</accession>
<feature type="region of interest" description="Disordered" evidence="4">
    <location>
        <begin position="348"/>
        <end position="374"/>
    </location>
</feature>
<evidence type="ECO:0008006" key="8">
    <source>
        <dbReference type="Google" id="ProtNLM"/>
    </source>
</evidence>
<dbReference type="PANTHER" id="PTHR31580">
    <property type="entry name" value="FILAMENT-LIKE PLANT PROTEIN 4"/>
    <property type="match status" value="1"/>
</dbReference>
<dbReference type="AlphaFoldDB" id="A0A2K2CHA6"/>
<dbReference type="EnsemblPlants" id="PNT61416">
    <property type="protein sequence ID" value="PNT61416"/>
    <property type="gene ID" value="BRADI_5g15000v3"/>
</dbReference>
<reference evidence="5 6" key="1">
    <citation type="journal article" date="2010" name="Nature">
        <title>Genome sequencing and analysis of the model grass Brachypodium distachyon.</title>
        <authorList>
            <consortium name="International Brachypodium Initiative"/>
        </authorList>
    </citation>
    <scope>NUCLEOTIDE SEQUENCE [LARGE SCALE GENOMIC DNA]</scope>
    <source>
        <strain evidence="5">Bd21</strain>
        <strain evidence="6">cv. Bd21</strain>
    </source>
</reference>
<evidence type="ECO:0000313" key="7">
    <source>
        <dbReference type="Proteomes" id="UP000008810"/>
    </source>
</evidence>
<comment type="similarity">
    <text evidence="1">Belongs to the FPP family.</text>
</comment>
<proteinExistence type="inferred from homology"/>
<dbReference type="STRING" id="15368.A0A2K2CHA6"/>
<feature type="compositionally biased region" description="Polar residues" evidence="4">
    <location>
        <begin position="254"/>
        <end position="266"/>
    </location>
</feature>
<protein>
    <recommendedName>
        <fullName evidence="8">Filament-like plant protein 7</fullName>
    </recommendedName>
</protein>
<evidence type="ECO:0000256" key="1">
    <source>
        <dbReference type="ARBA" id="ARBA00005921"/>
    </source>
</evidence>
<feature type="compositionally biased region" description="Basic and acidic residues" evidence="4">
    <location>
        <begin position="748"/>
        <end position="771"/>
    </location>
</feature>
<evidence type="ECO:0000256" key="4">
    <source>
        <dbReference type="SAM" id="MobiDB-lite"/>
    </source>
</evidence>
<dbReference type="Pfam" id="PF05911">
    <property type="entry name" value="FPP"/>
    <property type="match status" value="2"/>
</dbReference>
<feature type="coiled-coil region" evidence="3">
    <location>
        <begin position="66"/>
        <end position="132"/>
    </location>
</feature>
<feature type="region of interest" description="Disordered" evidence="4">
    <location>
        <begin position="246"/>
        <end position="266"/>
    </location>
</feature>
<dbReference type="InterPro" id="IPR008587">
    <property type="entry name" value="FPP_plant"/>
</dbReference>
<dbReference type="Proteomes" id="UP000008810">
    <property type="component" value="Chromosome 5"/>
</dbReference>
<evidence type="ECO:0000313" key="5">
    <source>
        <dbReference type="EMBL" id="PNT61416.1"/>
    </source>
</evidence>
<dbReference type="PANTHER" id="PTHR31580:SF7">
    <property type="entry name" value="OS04G0505000 PROTEIN"/>
    <property type="match status" value="1"/>
</dbReference>
<evidence type="ECO:0000256" key="3">
    <source>
        <dbReference type="SAM" id="Coils"/>
    </source>
</evidence>
<evidence type="ECO:0000313" key="6">
    <source>
        <dbReference type="EnsemblPlants" id="PNT61416"/>
    </source>
</evidence>
<gene>
    <name evidence="6" type="primary">LOC100829663</name>
    <name evidence="5" type="ORF">BRADI_5g15000v3</name>
</gene>
<reference evidence="5" key="2">
    <citation type="submission" date="2017-06" db="EMBL/GenBank/DDBJ databases">
        <title>WGS assembly of Brachypodium distachyon.</title>
        <authorList>
            <consortium name="The International Brachypodium Initiative"/>
            <person name="Lucas S."/>
            <person name="Harmon-Smith M."/>
            <person name="Lail K."/>
            <person name="Tice H."/>
            <person name="Grimwood J."/>
            <person name="Bruce D."/>
            <person name="Barry K."/>
            <person name="Shu S."/>
            <person name="Lindquist E."/>
            <person name="Wang M."/>
            <person name="Pitluck S."/>
            <person name="Vogel J.P."/>
            <person name="Garvin D.F."/>
            <person name="Mockler T.C."/>
            <person name="Schmutz J."/>
            <person name="Rokhsar D."/>
            <person name="Bevan M.W."/>
        </authorList>
    </citation>
    <scope>NUCLEOTIDE SEQUENCE</scope>
    <source>
        <strain evidence="5">Bd21</strain>
    </source>
</reference>
<keyword evidence="2 3" id="KW-0175">Coiled coil</keyword>